<evidence type="ECO:0000259" key="1">
    <source>
        <dbReference type="PROSITE" id="PS50983"/>
    </source>
</evidence>
<dbReference type="Gene3D" id="3.40.50.1980">
    <property type="entry name" value="Nitrogenase molybdenum iron protein domain"/>
    <property type="match status" value="2"/>
</dbReference>
<dbReference type="PANTHER" id="PTHR30535:SF34">
    <property type="entry name" value="MOLYBDATE-BINDING PROTEIN MOLA"/>
    <property type="match status" value="1"/>
</dbReference>
<accession>A0AAW7JWA1</accession>
<keyword evidence="4" id="KW-1185">Reference proteome</keyword>
<dbReference type="RefSeq" id="WP_289825387.1">
    <property type="nucleotide sequence ID" value="NZ_JAUEIE010000006.1"/>
</dbReference>
<dbReference type="PANTHER" id="PTHR30535">
    <property type="entry name" value="VITAMIN B12-BINDING PROTEIN"/>
    <property type="match status" value="1"/>
</dbReference>
<dbReference type="InterPro" id="IPR002491">
    <property type="entry name" value="ABC_transptr_periplasmic_BD"/>
</dbReference>
<dbReference type="InterPro" id="IPR050902">
    <property type="entry name" value="ABC_Transporter_SBP"/>
</dbReference>
<dbReference type="Pfam" id="PF01497">
    <property type="entry name" value="Peripla_BP_2"/>
    <property type="match status" value="1"/>
</dbReference>
<evidence type="ECO:0000313" key="4">
    <source>
        <dbReference type="Proteomes" id="UP001167831"/>
    </source>
</evidence>
<protein>
    <submittedName>
        <fullName evidence="3">ABC transporter substrate-binding protein</fullName>
    </submittedName>
</protein>
<name>A0AAW7JWA1_9BACT</name>
<dbReference type="PROSITE" id="PS50983">
    <property type="entry name" value="FE_B12_PBP"/>
    <property type="match status" value="1"/>
</dbReference>
<evidence type="ECO:0000313" key="2">
    <source>
        <dbReference type="EMBL" id="MDN0022864.1"/>
    </source>
</evidence>
<dbReference type="Proteomes" id="UP001167831">
    <property type="component" value="Unassembled WGS sequence"/>
</dbReference>
<proteinExistence type="predicted"/>
<evidence type="ECO:0000313" key="5">
    <source>
        <dbReference type="Proteomes" id="UP001168478"/>
    </source>
</evidence>
<dbReference type="EMBL" id="JAUEIF010000007">
    <property type="protein sequence ID" value="MDN0025617.1"/>
    <property type="molecule type" value="Genomic_DNA"/>
</dbReference>
<dbReference type="SUPFAM" id="SSF53807">
    <property type="entry name" value="Helical backbone' metal receptor"/>
    <property type="match status" value="1"/>
</dbReference>
<comment type="caution">
    <text evidence="3">The sequence shown here is derived from an EMBL/GenBank/DDBJ whole genome shotgun (WGS) entry which is preliminary data.</text>
</comment>
<reference evidence="3" key="2">
    <citation type="submission" date="2023-08" db="EMBL/GenBank/DDBJ databases">
        <title>Identification and characterization of horizontal gene transfer across gut microbiota members of farm animals based on homology search.</title>
        <authorList>
            <person name="Schwarzerova J."/>
            <person name="Nykrynova M."/>
            <person name="Jureckova K."/>
            <person name="Cejkova D."/>
            <person name="Rychlik I."/>
        </authorList>
    </citation>
    <scope>NUCLEOTIDE SEQUENCE</scope>
    <source>
        <strain evidence="3">ET15</strain>
        <strain evidence="2">ET37</strain>
    </source>
</reference>
<evidence type="ECO:0000313" key="3">
    <source>
        <dbReference type="EMBL" id="MDN0025617.1"/>
    </source>
</evidence>
<dbReference type="EMBL" id="JAUEIE010000006">
    <property type="protein sequence ID" value="MDN0022864.1"/>
    <property type="molecule type" value="Genomic_DNA"/>
</dbReference>
<sequence length="355" mass="40164">MNDTSQCDTVVFKYADHISIVKYSNYSIVELKDPWKKDRILHRYVLVNREDSANIRNIPEGTLVYIPVISGVVSNSPHCQLLYWLGVGDAIKGVCDKSFIRLEEVREGLKNGDIADCGSSMIPAIERVIELNPQVIMLSPFENAGYGQIEKIGIPIIECAEYMETSALGRAEWMKFYGLLFGCEERADSLFHVVDSCYNELMVSADHSRSHGQILTERKTGGVWYCPGGRSSMGKLFRDANIEYAFSDDIHSGSLSLSPEVVIDKAGGSDAWLIMSGSDRPITRRDLLKEYPGYAEIKAFRKGEIYVCYTSKEKYFEEISFRPDFLLSDLINIFHPDVHLTQGLRYYERLNAGEQ</sequence>
<dbReference type="AlphaFoldDB" id="A0AAW7JWA1"/>
<organism evidence="3 5">
    <name type="scientific">Leyella lascolaii</name>
    <dbReference type="NCBI Taxonomy" id="1776379"/>
    <lineage>
        <taxon>Bacteria</taxon>
        <taxon>Pseudomonadati</taxon>
        <taxon>Bacteroidota</taxon>
        <taxon>Bacteroidia</taxon>
        <taxon>Bacteroidales</taxon>
        <taxon>Prevotellaceae</taxon>
        <taxon>Leyella</taxon>
    </lineage>
</organism>
<reference evidence="3" key="1">
    <citation type="submission" date="2023-06" db="EMBL/GenBank/DDBJ databases">
        <authorList>
            <person name="Zeman M."/>
            <person name="Kubasova T."/>
            <person name="Jahodarova E."/>
            <person name="Nykrynova M."/>
            <person name="Rychlik I."/>
        </authorList>
    </citation>
    <scope>NUCLEOTIDE SEQUENCE</scope>
    <source>
        <strain evidence="3">ET15</strain>
        <strain evidence="2">ET37</strain>
    </source>
</reference>
<feature type="domain" description="Fe/B12 periplasmic-binding" evidence="1">
    <location>
        <begin position="70"/>
        <end position="338"/>
    </location>
</feature>
<gene>
    <name evidence="2" type="ORF">QVN81_07520</name>
    <name evidence="3" type="ORF">QVN84_08825</name>
</gene>
<dbReference type="Proteomes" id="UP001168478">
    <property type="component" value="Unassembled WGS sequence"/>
</dbReference>